<reference evidence="3" key="1">
    <citation type="submission" date="2021-11" db="EMBL/GenBank/DDBJ databases">
        <title>Legionella maioricencis sp. nov., a new species isolated from hot water samples in Mallorca.</title>
        <authorList>
            <person name="Crespi S."/>
            <person name="Drasar V."/>
            <person name="Salva-Serra F."/>
            <person name="Jaen-Luchoro D."/>
            <person name="Pineiro-Iglesias B."/>
            <person name="Aliaga F."/>
            <person name="Fernandez-Juarez V."/>
            <person name="Coll G."/>
            <person name="Moore E.R.B."/>
            <person name="Bennasar-Figueras A."/>
        </authorList>
    </citation>
    <scope>NUCLEOTIDE SEQUENCE</scope>
    <source>
        <strain evidence="3">HCPI-6</strain>
    </source>
</reference>
<evidence type="ECO:0000313" key="3">
    <source>
        <dbReference type="EMBL" id="MCL9682626.1"/>
    </source>
</evidence>
<dbReference type="NCBIfam" id="TIGR03170">
    <property type="entry name" value="flgA_cterm"/>
    <property type="match status" value="1"/>
</dbReference>
<comment type="caution">
    <text evidence="3">The sequence shown here is derived from an EMBL/GenBank/DDBJ whole genome shotgun (WGS) entry which is preliminary data.</text>
</comment>
<protein>
    <submittedName>
        <fullName evidence="3">Flagellar basal body P-ring formation chaperone FlgA</fullName>
    </submittedName>
</protein>
<dbReference type="Gene3D" id="2.30.30.760">
    <property type="match status" value="1"/>
</dbReference>
<evidence type="ECO:0000313" key="4">
    <source>
        <dbReference type="Proteomes" id="UP001139721"/>
    </source>
</evidence>
<dbReference type="RefSeq" id="WP_250421442.1">
    <property type="nucleotide sequence ID" value="NZ_JAJKBJ010000001.1"/>
</dbReference>
<dbReference type="PANTHER" id="PTHR36307:SF1">
    <property type="entry name" value="FLAGELLA BASAL BODY P-RING FORMATION PROTEIN FLGA"/>
    <property type="match status" value="1"/>
</dbReference>
<dbReference type="Pfam" id="PF13144">
    <property type="entry name" value="ChapFlgA"/>
    <property type="match status" value="1"/>
</dbReference>
<dbReference type="Proteomes" id="UP001139721">
    <property type="component" value="Unassembled WGS sequence"/>
</dbReference>
<accession>A0A9X2I995</accession>
<dbReference type="GO" id="GO:0044780">
    <property type="term" value="P:bacterial-type flagellum assembly"/>
    <property type="evidence" value="ECO:0007669"/>
    <property type="project" value="InterPro"/>
</dbReference>
<feature type="chain" id="PRO_5040959880" evidence="1">
    <location>
        <begin position="20"/>
        <end position="299"/>
    </location>
</feature>
<keyword evidence="3" id="KW-0282">Flagellum</keyword>
<sequence>MKFVIKIIGALILAYQANAQTILRFQTNITPNAQHLGDVLVITGDKNNLAKIPLDSHPGVGRKITKKQIIAWIKNKRSSFKYQWRGKKTAVIKQRTQTTGMDLINKARSELKNQLEKQEYSHVELTTKTKLKGSVFPLSAFKIQIPSEYPVAKQVCVRLNYEKHSIPVWFTVKAYQKVLVAKHQIKNRTIVREDDFILKEQSISGLKQMPLTKLLHPFWLKKSINAAQVLTQKYLIEIPSIIKGQSVQIKIVTHGVSIITEAIAQNDGDIGQTIRMKNPQTNKYFVAVVTAPNQAEIPS</sequence>
<dbReference type="Gene3D" id="3.90.1210.10">
    <property type="entry name" value="Antifreeze-like/N-acetylneuraminic acid synthase C-terminal domain"/>
    <property type="match status" value="1"/>
</dbReference>
<dbReference type="InterPro" id="IPR017585">
    <property type="entry name" value="SAF_FlgA"/>
</dbReference>
<dbReference type="PANTHER" id="PTHR36307">
    <property type="entry name" value="FLAGELLA BASAL BODY P-RING FORMATION PROTEIN FLGA"/>
    <property type="match status" value="1"/>
</dbReference>
<proteinExistence type="predicted"/>
<keyword evidence="4" id="KW-1185">Reference proteome</keyword>
<organism evidence="3 4">
    <name type="scientific">Legionella maioricensis</name>
    <dbReference type="NCBI Taxonomy" id="2896528"/>
    <lineage>
        <taxon>Bacteria</taxon>
        <taxon>Pseudomonadati</taxon>
        <taxon>Pseudomonadota</taxon>
        <taxon>Gammaproteobacteria</taxon>
        <taxon>Legionellales</taxon>
        <taxon>Legionellaceae</taxon>
        <taxon>Legionella</taxon>
    </lineage>
</organism>
<dbReference type="EMBL" id="JAJKBJ010000001">
    <property type="protein sequence ID" value="MCL9682626.1"/>
    <property type="molecule type" value="Genomic_DNA"/>
</dbReference>
<keyword evidence="1" id="KW-0732">Signal</keyword>
<gene>
    <name evidence="3" type="primary">flgA</name>
    <name evidence="3" type="ORF">LOX96_00815</name>
</gene>
<dbReference type="AlphaFoldDB" id="A0A9X2I995"/>
<name>A0A9X2I995_9GAMM</name>
<evidence type="ECO:0000259" key="2">
    <source>
        <dbReference type="Pfam" id="PF13144"/>
    </source>
</evidence>
<keyword evidence="3" id="KW-0966">Cell projection</keyword>
<feature type="signal peptide" evidence="1">
    <location>
        <begin position="1"/>
        <end position="19"/>
    </location>
</feature>
<evidence type="ECO:0000256" key="1">
    <source>
        <dbReference type="SAM" id="SignalP"/>
    </source>
</evidence>
<keyword evidence="3" id="KW-0969">Cilium</keyword>
<dbReference type="InterPro" id="IPR039246">
    <property type="entry name" value="Flagellar_FlgA"/>
</dbReference>
<feature type="domain" description="Flagella basal body P-ring formation protein FlgA SAF" evidence="2">
    <location>
        <begin position="177"/>
        <end position="297"/>
    </location>
</feature>